<organism evidence="5 6">
    <name type="scientific">Haloarchaeobius iranensis</name>
    <dbReference type="NCBI Taxonomy" id="996166"/>
    <lineage>
        <taxon>Archaea</taxon>
        <taxon>Methanobacteriati</taxon>
        <taxon>Methanobacteriota</taxon>
        <taxon>Stenosarchaea group</taxon>
        <taxon>Halobacteria</taxon>
        <taxon>Halobacteriales</taxon>
        <taxon>Halorubellaceae</taxon>
        <taxon>Haloarchaeobius</taxon>
    </lineage>
</organism>
<dbReference type="RefSeq" id="WP_139172379.1">
    <property type="nucleotide sequence ID" value="NZ_FNIA01000027.1"/>
</dbReference>
<feature type="domain" description="AAA+ ATPase" evidence="4">
    <location>
        <begin position="300"/>
        <end position="435"/>
    </location>
</feature>
<proteinExistence type="predicted"/>
<feature type="domain" description="AAA+ ATPase" evidence="4">
    <location>
        <begin position="587"/>
        <end position="721"/>
    </location>
</feature>
<dbReference type="InterPro" id="IPR027417">
    <property type="entry name" value="P-loop_NTPase"/>
</dbReference>
<evidence type="ECO:0000313" key="6">
    <source>
        <dbReference type="Proteomes" id="UP000199370"/>
    </source>
</evidence>
<evidence type="ECO:0000259" key="4">
    <source>
        <dbReference type="SMART" id="SM00382"/>
    </source>
</evidence>
<dbReference type="PANTHER" id="PTHR23077">
    <property type="entry name" value="AAA-FAMILY ATPASE"/>
    <property type="match status" value="1"/>
</dbReference>
<dbReference type="STRING" id="996166.SAMN05192554_12712"/>
<dbReference type="PROSITE" id="PS00674">
    <property type="entry name" value="AAA"/>
    <property type="match status" value="1"/>
</dbReference>
<dbReference type="Pfam" id="PF00004">
    <property type="entry name" value="AAA"/>
    <property type="match status" value="2"/>
</dbReference>
<dbReference type="PANTHER" id="PTHR23077:SF171">
    <property type="entry name" value="NUCLEAR VALOSIN-CONTAINING PROTEIN-LIKE"/>
    <property type="match status" value="1"/>
</dbReference>
<dbReference type="InterPro" id="IPR003593">
    <property type="entry name" value="AAA+_ATPase"/>
</dbReference>
<dbReference type="EMBL" id="FNIA01000027">
    <property type="protein sequence ID" value="SDN32608.1"/>
    <property type="molecule type" value="Genomic_DNA"/>
</dbReference>
<keyword evidence="1" id="KW-0547">Nucleotide-binding</keyword>
<evidence type="ECO:0000256" key="2">
    <source>
        <dbReference type="ARBA" id="ARBA00022840"/>
    </source>
</evidence>
<dbReference type="GO" id="GO:0016887">
    <property type="term" value="F:ATP hydrolysis activity"/>
    <property type="evidence" value="ECO:0007669"/>
    <property type="project" value="InterPro"/>
</dbReference>
<evidence type="ECO:0000313" key="5">
    <source>
        <dbReference type="EMBL" id="SDN32608.1"/>
    </source>
</evidence>
<sequence length="814" mass="87316">MTTRDTTYVDRTLPGVGVARDAMGELAAAEPAFDLDALCRVLYPVVRARVAYRPVDGWAGDDDHRRHAFVLVDGLGKGHEADLTSYAASAGNPEHVDLDERYDLHGDGGPDATLPMRFRRSDREAAELLRARIERAADQEPDAVEELRSGLGLPADFSPDGFVSVDDVTRVYLPFWVAAFTSDEHPDRFGAVREFGTADGRGRVHDERWLSQYVSETEAVMDRVRSAGRLDGADGTGPAAEPAFTVPDGVELNVESLLETEPGREFADVGGMADLKALLEERVLSPLREPERYREYDLGVTNGILFHGPPGCGKTYIAGALAGELDHNFVELSPADLTSKWVGEAAENVQDVFAVARANQPCLVFLDEIDAVAASRDNDMTNSEQQMVNQLLTELQAVDGEDVVVLGATNFLADVDDAVLRSGRFDERIEVPPPDADARAAILRVHLAGRPTVEDIDLSGTVERTEGYASSDLELVAETAAREALAEDCAIDESHLRAAVGETTTSIPSWLDRYDHVDPAAAATGVAEENVRQPPGVDLDAADIVEGEPSLTLADIDGLPDAVERLRERVLAPLSDAERYESYGVGSLDGALLYGPPGCGKSTLCAAVAGDLGVPLVRVTPARLAGDWGDDPSEALDAAFEVARANAPCVVLVDDLDVLAGTDHRSGGIPSAFAHQLRGALRDTRDDEVVVLGAATLVDHVATEVLHSGCFDERIEVPPPDRERRAAVLREHVDDRLVESVDWRAVADRAAGYAVADLETVATLAMRAALRADGAVTTERLLDAVAETGSSIENWAGLDEYSDSDHGSGLRYIS</sequence>
<keyword evidence="6" id="KW-1185">Reference proteome</keyword>
<protein>
    <submittedName>
        <fullName evidence="5">AAA+-type ATPase, SpoVK/Ycf46/Vps4 family</fullName>
    </submittedName>
</protein>
<keyword evidence="3" id="KW-0175">Coiled coil</keyword>
<keyword evidence="2" id="KW-0067">ATP-binding</keyword>
<evidence type="ECO:0000256" key="3">
    <source>
        <dbReference type="ARBA" id="ARBA00023054"/>
    </source>
</evidence>
<accession>A0A1H0AG76</accession>
<dbReference type="Gene3D" id="3.40.50.300">
    <property type="entry name" value="P-loop containing nucleotide triphosphate hydrolases"/>
    <property type="match status" value="2"/>
</dbReference>
<evidence type="ECO:0000256" key="1">
    <source>
        <dbReference type="ARBA" id="ARBA00022741"/>
    </source>
</evidence>
<gene>
    <name evidence="5" type="ORF">SAMN05192554_12712</name>
</gene>
<dbReference type="Proteomes" id="UP000199370">
    <property type="component" value="Unassembled WGS sequence"/>
</dbReference>
<name>A0A1H0AG76_9EURY</name>
<dbReference type="InterPro" id="IPR003959">
    <property type="entry name" value="ATPase_AAA_core"/>
</dbReference>
<dbReference type="SUPFAM" id="SSF52540">
    <property type="entry name" value="P-loop containing nucleoside triphosphate hydrolases"/>
    <property type="match status" value="2"/>
</dbReference>
<dbReference type="FunFam" id="3.40.50.300:FF:001025">
    <property type="entry name" value="ATPase family, AAA domain-containing 2B"/>
    <property type="match status" value="1"/>
</dbReference>
<dbReference type="Gene3D" id="1.10.8.60">
    <property type="match status" value="2"/>
</dbReference>
<dbReference type="OrthoDB" id="77269at2157"/>
<dbReference type="SMART" id="SM00382">
    <property type="entry name" value="AAA"/>
    <property type="match status" value="2"/>
</dbReference>
<reference evidence="5 6" key="1">
    <citation type="submission" date="2016-10" db="EMBL/GenBank/DDBJ databases">
        <authorList>
            <person name="de Groot N.N."/>
        </authorList>
    </citation>
    <scope>NUCLEOTIDE SEQUENCE [LARGE SCALE GENOMIC DNA]</scope>
    <source>
        <strain evidence="6">EB21,IBRC-M 10013,KCTC 4048</strain>
    </source>
</reference>
<dbReference type="AlphaFoldDB" id="A0A1H0AG76"/>
<dbReference type="InterPro" id="IPR003960">
    <property type="entry name" value="ATPase_AAA_CS"/>
</dbReference>
<dbReference type="InterPro" id="IPR050168">
    <property type="entry name" value="AAA_ATPase_domain"/>
</dbReference>
<dbReference type="GO" id="GO:0005524">
    <property type="term" value="F:ATP binding"/>
    <property type="evidence" value="ECO:0007669"/>
    <property type="project" value="UniProtKB-KW"/>
</dbReference>